<protein>
    <submittedName>
        <fullName evidence="1">Uncharacterized protein</fullName>
    </submittedName>
</protein>
<gene>
    <name evidence="1" type="ORF">LCGC14_2650410</name>
</gene>
<dbReference type="SUPFAM" id="SSF48371">
    <property type="entry name" value="ARM repeat"/>
    <property type="match status" value="1"/>
</dbReference>
<dbReference type="Gene3D" id="1.25.10.10">
    <property type="entry name" value="Leucine-rich Repeat Variant"/>
    <property type="match status" value="1"/>
</dbReference>
<organism evidence="1">
    <name type="scientific">marine sediment metagenome</name>
    <dbReference type="NCBI Taxonomy" id="412755"/>
    <lineage>
        <taxon>unclassified sequences</taxon>
        <taxon>metagenomes</taxon>
        <taxon>ecological metagenomes</taxon>
    </lineage>
</organism>
<dbReference type="InterPro" id="IPR011989">
    <property type="entry name" value="ARM-like"/>
</dbReference>
<proteinExistence type="predicted"/>
<accession>A0A0F9CLZ1</accession>
<dbReference type="AlphaFoldDB" id="A0A0F9CLZ1"/>
<dbReference type="EMBL" id="LAZR01045948">
    <property type="protein sequence ID" value="KKK97671.1"/>
    <property type="molecule type" value="Genomic_DNA"/>
</dbReference>
<reference evidence="1" key="1">
    <citation type="journal article" date="2015" name="Nature">
        <title>Complex archaea that bridge the gap between prokaryotes and eukaryotes.</title>
        <authorList>
            <person name="Spang A."/>
            <person name="Saw J.H."/>
            <person name="Jorgensen S.L."/>
            <person name="Zaremba-Niedzwiedzka K."/>
            <person name="Martijn J."/>
            <person name="Lind A.E."/>
            <person name="van Eijk R."/>
            <person name="Schleper C."/>
            <person name="Guy L."/>
            <person name="Ettema T.J."/>
        </authorList>
    </citation>
    <scope>NUCLEOTIDE SEQUENCE</scope>
</reference>
<dbReference type="InterPro" id="IPR016024">
    <property type="entry name" value="ARM-type_fold"/>
</dbReference>
<comment type="caution">
    <text evidence="1">The sequence shown here is derived from an EMBL/GenBank/DDBJ whole genome shotgun (WGS) entry which is preliminary data.</text>
</comment>
<feature type="non-terminal residue" evidence="1">
    <location>
        <position position="1"/>
    </location>
</feature>
<evidence type="ECO:0000313" key="1">
    <source>
        <dbReference type="EMBL" id="KKK97671.1"/>
    </source>
</evidence>
<sequence length="305" mass="33143">KHFLQVVMHVYIAGGGSQQERYARELVRAIELPTARREDISLTWEAIGRGVLPIIQPLYVAQNDAVAFYAARAGLRLGDLLAVEPMIQLAGRTDSPHQIPAVRVLGRAGKFVQGVGVLKRMLDSGDQTLRVAAYEALLDYGSVSAVRAESISGQFDLHCVKARGNYAVYATTTGRPKIVLFGRDIPIRRPVFYCPPDELVTINAAAGGKKVDVYRKVPRSGQMSDTFAVEPTLAELIRTLGTLPTRGPDGNPQGLGLTYSQVVGVVHGMCKQGHAPAKFVLQPAPEMRKIYSSTPVGRPDMPEED</sequence>
<name>A0A0F9CLZ1_9ZZZZ</name>